<dbReference type="InterPro" id="IPR006867">
    <property type="entry name" value="DUF632"/>
</dbReference>
<dbReference type="PANTHER" id="PTHR21450:SF61">
    <property type="entry name" value="OS09G0547300 PROTEIN"/>
    <property type="match status" value="1"/>
</dbReference>
<dbReference type="Pfam" id="PF04782">
    <property type="entry name" value="DUF632"/>
    <property type="match status" value="1"/>
</dbReference>
<feature type="domain" description="DUF632" evidence="2">
    <location>
        <begin position="321"/>
        <end position="621"/>
    </location>
</feature>
<keyword evidence="5" id="KW-1185">Reference proteome</keyword>
<evidence type="ECO:0000313" key="4">
    <source>
        <dbReference type="EMBL" id="KAF3332199.1"/>
    </source>
</evidence>
<feature type="domain" description="DUF630" evidence="3">
    <location>
        <begin position="1"/>
        <end position="56"/>
    </location>
</feature>
<gene>
    <name evidence="4" type="ORF">FCM35_KLT01776</name>
</gene>
<dbReference type="OrthoDB" id="658187at2759"/>
<dbReference type="Pfam" id="PF04783">
    <property type="entry name" value="DUF630"/>
    <property type="match status" value="1"/>
</dbReference>
<evidence type="ECO:0000313" key="5">
    <source>
        <dbReference type="Proteomes" id="UP000623129"/>
    </source>
</evidence>
<name>A0A833QYY5_9POAL</name>
<dbReference type="Proteomes" id="UP000623129">
    <property type="component" value="Unassembled WGS sequence"/>
</dbReference>
<evidence type="ECO:0000259" key="3">
    <source>
        <dbReference type="Pfam" id="PF04783"/>
    </source>
</evidence>
<organism evidence="4 5">
    <name type="scientific">Carex littledalei</name>
    <dbReference type="NCBI Taxonomy" id="544730"/>
    <lineage>
        <taxon>Eukaryota</taxon>
        <taxon>Viridiplantae</taxon>
        <taxon>Streptophyta</taxon>
        <taxon>Embryophyta</taxon>
        <taxon>Tracheophyta</taxon>
        <taxon>Spermatophyta</taxon>
        <taxon>Magnoliopsida</taxon>
        <taxon>Liliopsida</taxon>
        <taxon>Poales</taxon>
        <taxon>Cyperaceae</taxon>
        <taxon>Cyperoideae</taxon>
        <taxon>Cariceae</taxon>
        <taxon>Carex</taxon>
        <taxon>Carex subgen. Euthyceras</taxon>
    </lineage>
</organism>
<accession>A0A833QYY5</accession>
<protein>
    <submittedName>
        <fullName evidence="4">Uncharacterized protein</fullName>
    </submittedName>
</protein>
<dbReference type="AlphaFoldDB" id="A0A833QYY5"/>
<sequence>MGCPVSKPEHETTVEHCRARCRLISKAIEHRYSMADAHAAYVLSLRSLASSLHAFLVPSQSHVAPVVSKRDMPSGRSHIQFDSARMSESSHVRHSDVVINHSKHHPQPPSISIEQRPKSPDPPPPPVQNYNFSPYMDPHSAAQNPNFSSYPYPPMNYGMPPMSSFFPFSMPSTGSNRMSGPSRGAQTKEPIMPPAMDPPSPDGSGWDFLNPFGSYDRYYENYMPNSSFRKVREEEGIPELEEVKDESDHVMSAQASKRIEKGKEVEDVDHKLKSVSARGSSVGERSVRISFDRAAVHEKEMEREVQEESVAPRRVFHNDLEVVSEIKKQFERAADVVEAMAAVLEMGKRHYHFKDSIRKVAGRLCCGLPSIHNSIDDESNYEAFNAMGNNSSLSIILQKLYMWETKLLEEVQNEQTLRAKYQTKCNELYRSETRGSDPDKINEIQSSISKLSTRMRITIQVLHSISNKISEIRDEELWPRICELVQELMKMWEIILECHQAQLHAISQAKALDFAFFSGTHLSYSQMESTKQLQVDLLSWLTSFSAWIHFQRNYVQSLNNWLIMGLNYEPEITEDGPAPFSPGRLGLSPVFIILNNWSEIIDKKISEVNAVEAMKSLYRGILQLREKQKLEQHQMLTANGDQKAIRTMEREERLLLKELKAKNRKLKSTSSQNNVYLFRTEMGSGSAPDTHNLKTNLMRIFESMEGFASDNARAYEELHMHSEEESSFVN</sequence>
<evidence type="ECO:0000256" key="1">
    <source>
        <dbReference type="SAM" id="MobiDB-lite"/>
    </source>
</evidence>
<feature type="region of interest" description="Disordered" evidence="1">
    <location>
        <begin position="99"/>
        <end position="138"/>
    </location>
</feature>
<reference evidence="4" key="1">
    <citation type="submission" date="2020-01" db="EMBL/GenBank/DDBJ databases">
        <title>Genome sequence of Kobresia littledalei, the first chromosome-level genome in the family Cyperaceae.</title>
        <authorList>
            <person name="Qu G."/>
        </authorList>
    </citation>
    <scope>NUCLEOTIDE SEQUENCE</scope>
    <source>
        <strain evidence="4">C.B.Clarke</strain>
        <tissue evidence="4">Leaf</tissue>
    </source>
</reference>
<evidence type="ECO:0000259" key="2">
    <source>
        <dbReference type="Pfam" id="PF04782"/>
    </source>
</evidence>
<dbReference type="EMBL" id="SWLB01000011">
    <property type="protein sequence ID" value="KAF3332199.1"/>
    <property type="molecule type" value="Genomic_DNA"/>
</dbReference>
<dbReference type="InterPro" id="IPR006868">
    <property type="entry name" value="DUF630"/>
</dbReference>
<proteinExistence type="predicted"/>
<dbReference type="PANTHER" id="PTHR21450">
    <property type="entry name" value="PROTEIN ALTERED PHOSPHATE STARVATION RESPONSE 1"/>
    <property type="match status" value="1"/>
</dbReference>
<comment type="caution">
    <text evidence="4">The sequence shown here is derived from an EMBL/GenBank/DDBJ whole genome shotgun (WGS) entry which is preliminary data.</text>
</comment>